<evidence type="ECO:0000313" key="3">
    <source>
        <dbReference type="Proteomes" id="UP000275356"/>
    </source>
</evidence>
<gene>
    <name evidence="2" type="ORF">EDD28_1297</name>
</gene>
<organism evidence="2 3">
    <name type="scientific">Salana multivorans</name>
    <dbReference type="NCBI Taxonomy" id="120377"/>
    <lineage>
        <taxon>Bacteria</taxon>
        <taxon>Bacillati</taxon>
        <taxon>Actinomycetota</taxon>
        <taxon>Actinomycetes</taxon>
        <taxon>Micrococcales</taxon>
        <taxon>Beutenbergiaceae</taxon>
        <taxon>Salana</taxon>
    </lineage>
</organism>
<feature type="compositionally biased region" description="Basic and acidic residues" evidence="1">
    <location>
        <begin position="51"/>
        <end position="83"/>
    </location>
</feature>
<evidence type="ECO:0000256" key="1">
    <source>
        <dbReference type="SAM" id="MobiDB-lite"/>
    </source>
</evidence>
<keyword evidence="3" id="KW-1185">Reference proteome</keyword>
<accession>A0A3N2DA74</accession>
<reference evidence="2 3" key="1">
    <citation type="submission" date="2018-11" db="EMBL/GenBank/DDBJ databases">
        <title>Sequencing the genomes of 1000 actinobacteria strains.</title>
        <authorList>
            <person name="Klenk H.-P."/>
        </authorList>
    </citation>
    <scope>NUCLEOTIDE SEQUENCE [LARGE SCALE GENOMIC DNA]</scope>
    <source>
        <strain evidence="2 3">DSM 13521</strain>
    </source>
</reference>
<comment type="caution">
    <text evidence="2">The sequence shown here is derived from an EMBL/GenBank/DDBJ whole genome shotgun (WGS) entry which is preliminary data.</text>
</comment>
<protein>
    <submittedName>
        <fullName evidence="2">Uncharacterized protein</fullName>
    </submittedName>
</protein>
<evidence type="ECO:0000313" key="2">
    <source>
        <dbReference type="EMBL" id="ROR96706.1"/>
    </source>
</evidence>
<dbReference type="EMBL" id="RKHQ01000001">
    <property type="protein sequence ID" value="ROR96706.1"/>
    <property type="molecule type" value="Genomic_DNA"/>
</dbReference>
<dbReference type="AlphaFoldDB" id="A0A3N2DA74"/>
<name>A0A3N2DA74_9MICO</name>
<feature type="compositionally biased region" description="Basic and acidic residues" evidence="1">
    <location>
        <begin position="1"/>
        <end position="41"/>
    </location>
</feature>
<feature type="region of interest" description="Disordered" evidence="1">
    <location>
        <begin position="1"/>
        <end position="83"/>
    </location>
</feature>
<dbReference type="Proteomes" id="UP000275356">
    <property type="component" value="Unassembled WGS sequence"/>
</dbReference>
<sequence length="83" mass="9791">MEKHHGREHARQERHEQAERSGEHEGRDRADEENVRARVEELEATLTAQRDAGDREGAERTLGEITHLRERLRRDRNELTDEA</sequence>
<proteinExistence type="predicted"/>
<dbReference type="RefSeq" id="WP_123738845.1">
    <property type="nucleotide sequence ID" value="NZ_RKHQ01000001.1"/>
</dbReference>